<accession>A0ABT8YL41</accession>
<dbReference type="Gene3D" id="1.10.3730.20">
    <property type="match status" value="1"/>
</dbReference>
<feature type="transmembrane region" description="Helical" evidence="1">
    <location>
        <begin position="87"/>
        <end position="105"/>
    </location>
</feature>
<name>A0ABT8YL41_9HYPH</name>
<dbReference type="SUPFAM" id="SSF103481">
    <property type="entry name" value="Multidrug resistance efflux transporter EmrE"/>
    <property type="match status" value="1"/>
</dbReference>
<dbReference type="Proteomes" id="UP001174932">
    <property type="component" value="Unassembled WGS sequence"/>
</dbReference>
<evidence type="ECO:0000313" key="2">
    <source>
        <dbReference type="EMBL" id="MDO6964426.1"/>
    </source>
</evidence>
<evidence type="ECO:0000256" key="1">
    <source>
        <dbReference type="SAM" id="Phobius"/>
    </source>
</evidence>
<protein>
    <recommendedName>
        <fullName evidence="4">Glucose uptake protein</fullName>
    </recommendedName>
</protein>
<keyword evidence="3" id="KW-1185">Reference proteome</keyword>
<dbReference type="RefSeq" id="WP_304376338.1">
    <property type="nucleotide sequence ID" value="NZ_JAUOZU010000007.1"/>
</dbReference>
<gene>
    <name evidence="2" type="ORF">Q4481_10700</name>
</gene>
<feature type="transmembrane region" description="Helical" evidence="1">
    <location>
        <begin position="32"/>
        <end position="50"/>
    </location>
</feature>
<feature type="transmembrane region" description="Helical" evidence="1">
    <location>
        <begin position="57"/>
        <end position="81"/>
    </location>
</feature>
<keyword evidence="1" id="KW-0812">Transmembrane</keyword>
<keyword evidence="1" id="KW-1133">Transmembrane helix</keyword>
<dbReference type="InterPro" id="IPR037185">
    <property type="entry name" value="EmrE-like"/>
</dbReference>
<dbReference type="EMBL" id="JAUOZU010000007">
    <property type="protein sequence ID" value="MDO6964426.1"/>
    <property type="molecule type" value="Genomic_DNA"/>
</dbReference>
<evidence type="ECO:0000313" key="3">
    <source>
        <dbReference type="Proteomes" id="UP001174932"/>
    </source>
</evidence>
<sequence length="111" mass="11807">MRATVLLWLAGSSVIFLAAATATRHYVGNNNIVWLLLSLSLYVVGNLVMVRIMREGGLGLAVSISAIAQLLLVNLVAFALYGERLTAMQMSGLVLGIASMTLLMWPQGGST</sequence>
<comment type="caution">
    <text evidence="2">The sequence shown here is derived from an EMBL/GenBank/DDBJ whole genome shotgun (WGS) entry which is preliminary data.</text>
</comment>
<evidence type="ECO:0008006" key="4">
    <source>
        <dbReference type="Google" id="ProtNLM"/>
    </source>
</evidence>
<proteinExistence type="predicted"/>
<keyword evidence="1" id="KW-0472">Membrane</keyword>
<reference evidence="2" key="2">
    <citation type="submission" date="2023-07" db="EMBL/GenBank/DDBJ databases">
        <authorList>
            <person name="Shen H."/>
        </authorList>
    </citation>
    <scope>NUCLEOTIDE SEQUENCE</scope>
    <source>
        <strain evidence="2">TNR-22</strain>
    </source>
</reference>
<reference evidence="2" key="1">
    <citation type="journal article" date="2015" name="Int. J. Syst. Evol. Microbiol.">
        <title>Rhizobium alvei sp. nov., isolated from a freshwater river.</title>
        <authorList>
            <person name="Sheu S.Y."/>
            <person name="Huang H.W."/>
            <person name="Young C.C."/>
            <person name="Chen W.M."/>
        </authorList>
    </citation>
    <scope>NUCLEOTIDE SEQUENCE</scope>
    <source>
        <strain evidence="2">TNR-22</strain>
    </source>
</reference>
<organism evidence="2 3">
    <name type="scientific">Rhizobium alvei</name>
    <dbReference type="NCBI Taxonomy" id="1132659"/>
    <lineage>
        <taxon>Bacteria</taxon>
        <taxon>Pseudomonadati</taxon>
        <taxon>Pseudomonadota</taxon>
        <taxon>Alphaproteobacteria</taxon>
        <taxon>Hyphomicrobiales</taxon>
        <taxon>Rhizobiaceae</taxon>
        <taxon>Rhizobium/Agrobacterium group</taxon>
        <taxon>Rhizobium</taxon>
    </lineage>
</organism>